<keyword evidence="3" id="KW-1185">Reference proteome</keyword>
<proteinExistence type="predicted"/>
<dbReference type="PANTHER" id="PTHR47055:SF3">
    <property type="entry name" value="PHORBOL-ESTER_DAG-TYPE DOMAIN-CONTAINING PROTEIN"/>
    <property type="match status" value="1"/>
</dbReference>
<dbReference type="GO" id="GO:0043565">
    <property type="term" value="F:sequence-specific DNA binding"/>
    <property type="evidence" value="ECO:0007669"/>
    <property type="project" value="TreeGrafter"/>
</dbReference>
<dbReference type="InterPro" id="IPR052638">
    <property type="entry name" value="PiggyBac_TE-derived"/>
</dbReference>
<sequence length="297" mass="33700">MFELFFTEDVVSLLVTENHNILILPGYGFLPGKDYYWDTPNDMDNTLLKNLCDETNSEVCTSIYTYFIEHFLPEEDMNYDESVVKCYRWHSCKQFIKGKPIRLGYKIWSVNTKSGYLQGIQQSPNEAMFGCKTKVRLSTLNLPREVVDNLVAEEDLENVEQKMEDAINAGISFRNKAPDVVVDNSNAKKFCVVREKKCSLAHSCGYMQCKEKIGDNVRIRIPDVDRDRGDRRSALAVVTNIEGAFCKLGTEQLFSRSEFSILHEKLLTLESVGTETKSLRPVVAPSQSLIGGGQSYT</sequence>
<dbReference type="Proteomes" id="UP000801492">
    <property type="component" value="Unassembled WGS sequence"/>
</dbReference>
<dbReference type="PANTHER" id="PTHR47055">
    <property type="entry name" value="DDE_TNP_1_7 DOMAIN-CONTAINING PROTEIN"/>
    <property type="match status" value="1"/>
</dbReference>
<evidence type="ECO:0000313" key="3">
    <source>
        <dbReference type="Proteomes" id="UP000801492"/>
    </source>
</evidence>
<dbReference type="EMBL" id="VTPC01089013">
    <property type="protein sequence ID" value="KAF2885982.1"/>
    <property type="molecule type" value="Genomic_DNA"/>
</dbReference>
<organism evidence="2 3">
    <name type="scientific">Ignelater luminosus</name>
    <name type="common">Cucubano</name>
    <name type="synonym">Pyrophorus luminosus</name>
    <dbReference type="NCBI Taxonomy" id="2038154"/>
    <lineage>
        <taxon>Eukaryota</taxon>
        <taxon>Metazoa</taxon>
        <taxon>Ecdysozoa</taxon>
        <taxon>Arthropoda</taxon>
        <taxon>Hexapoda</taxon>
        <taxon>Insecta</taxon>
        <taxon>Pterygota</taxon>
        <taxon>Neoptera</taxon>
        <taxon>Endopterygota</taxon>
        <taxon>Coleoptera</taxon>
        <taxon>Polyphaga</taxon>
        <taxon>Elateriformia</taxon>
        <taxon>Elateroidea</taxon>
        <taxon>Elateridae</taxon>
        <taxon>Agrypninae</taxon>
        <taxon>Pyrophorini</taxon>
        <taxon>Ignelater</taxon>
    </lineage>
</organism>
<dbReference type="InterPro" id="IPR029526">
    <property type="entry name" value="PGBD"/>
</dbReference>
<evidence type="ECO:0000313" key="2">
    <source>
        <dbReference type="EMBL" id="KAF2885982.1"/>
    </source>
</evidence>
<accession>A0A8K0CL30</accession>
<reference evidence="2" key="1">
    <citation type="submission" date="2019-08" db="EMBL/GenBank/DDBJ databases">
        <title>The genome of the North American firefly Photinus pyralis.</title>
        <authorList>
            <consortium name="Photinus pyralis genome working group"/>
            <person name="Fallon T.R."/>
            <person name="Sander Lower S.E."/>
            <person name="Weng J.-K."/>
        </authorList>
    </citation>
    <scope>NUCLEOTIDE SEQUENCE</scope>
    <source>
        <strain evidence="2">TRF0915ILg1</strain>
        <tissue evidence="2">Whole body</tissue>
    </source>
</reference>
<gene>
    <name evidence="2" type="ORF">ILUMI_20191</name>
</gene>
<protein>
    <recommendedName>
        <fullName evidence="1">PiggyBac transposable element-derived protein domain-containing protein</fullName>
    </recommendedName>
</protein>
<dbReference type="Pfam" id="PF13843">
    <property type="entry name" value="DDE_Tnp_1_7"/>
    <property type="match status" value="1"/>
</dbReference>
<feature type="domain" description="PiggyBac transposable element-derived protein" evidence="1">
    <location>
        <begin position="64"/>
        <end position="126"/>
    </location>
</feature>
<evidence type="ECO:0000259" key="1">
    <source>
        <dbReference type="Pfam" id="PF13843"/>
    </source>
</evidence>
<comment type="caution">
    <text evidence="2">The sequence shown here is derived from an EMBL/GenBank/DDBJ whole genome shotgun (WGS) entry which is preliminary data.</text>
</comment>
<name>A0A8K0CL30_IGNLU</name>
<dbReference type="AlphaFoldDB" id="A0A8K0CL30"/>
<dbReference type="OrthoDB" id="6818577at2759"/>